<feature type="region of interest" description="Disordered" evidence="1">
    <location>
        <begin position="168"/>
        <end position="189"/>
    </location>
</feature>
<name>A0ABQ6BYQ3_9NEIS</name>
<keyword evidence="2" id="KW-1133">Transmembrane helix</keyword>
<keyword evidence="2" id="KW-0812">Transmembrane</keyword>
<dbReference type="Pfam" id="PF07963">
    <property type="entry name" value="N_methyl"/>
    <property type="match status" value="1"/>
</dbReference>
<keyword evidence="4" id="KW-1185">Reference proteome</keyword>
<dbReference type="InterPro" id="IPR045584">
    <property type="entry name" value="Pilin-like"/>
</dbReference>
<reference evidence="4" key="1">
    <citation type="journal article" date="2019" name="Int. J. Syst. Evol. Microbiol.">
        <title>The Global Catalogue of Microorganisms (GCM) 10K type strain sequencing project: providing services to taxonomists for standard genome sequencing and annotation.</title>
        <authorList>
            <consortium name="The Broad Institute Genomics Platform"/>
            <consortium name="The Broad Institute Genome Sequencing Center for Infectious Disease"/>
            <person name="Wu L."/>
            <person name="Ma J."/>
        </authorList>
    </citation>
    <scope>NUCLEOTIDE SEQUENCE [LARGE SCALE GENOMIC DNA]</scope>
    <source>
        <strain evidence="4">NBRC 104970</strain>
    </source>
</reference>
<dbReference type="Proteomes" id="UP001156836">
    <property type="component" value="Unassembled WGS sequence"/>
</dbReference>
<organism evidence="3 4">
    <name type="scientific">Chitiniphilus shinanonensis</name>
    <dbReference type="NCBI Taxonomy" id="553088"/>
    <lineage>
        <taxon>Bacteria</taxon>
        <taxon>Pseudomonadati</taxon>
        <taxon>Pseudomonadota</taxon>
        <taxon>Betaproteobacteria</taxon>
        <taxon>Neisseriales</taxon>
        <taxon>Chitinibacteraceae</taxon>
        <taxon>Chitiniphilus</taxon>
    </lineage>
</organism>
<dbReference type="EMBL" id="BSOZ01000026">
    <property type="protein sequence ID" value="GLS04824.1"/>
    <property type="molecule type" value="Genomic_DNA"/>
</dbReference>
<sequence length="208" mass="21837">MRQTVSQRGFTLVELATVMVIVGLILGLAFKGRDLIDGARVKSAQASASKVLAAMHIYFERYGRYPGDGCSGNVPPEQVTPADCGGIADNRYTPAEAAAFVPLLIRTGMLSAADARTPFGGDWSAAPGSGADNTEAHALYLTVGGVDSHSVDLRYICALDAQYDDGDPAGGQLRSNVSPGGDAGRYQRGDDCWSAKQGMQALNVRLLP</sequence>
<dbReference type="InterPro" id="IPR012902">
    <property type="entry name" value="N_methyl_site"/>
</dbReference>
<evidence type="ECO:0000256" key="2">
    <source>
        <dbReference type="SAM" id="Phobius"/>
    </source>
</evidence>
<dbReference type="SUPFAM" id="SSF54523">
    <property type="entry name" value="Pili subunits"/>
    <property type="match status" value="1"/>
</dbReference>
<evidence type="ECO:0008006" key="5">
    <source>
        <dbReference type="Google" id="ProtNLM"/>
    </source>
</evidence>
<dbReference type="NCBIfam" id="TIGR02532">
    <property type="entry name" value="IV_pilin_GFxxxE"/>
    <property type="match status" value="1"/>
</dbReference>
<feature type="transmembrane region" description="Helical" evidence="2">
    <location>
        <begin position="12"/>
        <end position="30"/>
    </location>
</feature>
<dbReference type="Gene3D" id="3.30.700.10">
    <property type="entry name" value="Glycoprotein, Type 4 Pilin"/>
    <property type="match status" value="1"/>
</dbReference>
<gene>
    <name evidence="3" type="ORF">GCM10007860_19720</name>
</gene>
<keyword evidence="2" id="KW-0472">Membrane</keyword>
<evidence type="ECO:0000313" key="4">
    <source>
        <dbReference type="Proteomes" id="UP001156836"/>
    </source>
</evidence>
<protein>
    <recommendedName>
        <fullName evidence="5">Prepilin-type N-terminal cleavage/methylation domain-containing protein</fullName>
    </recommendedName>
</protein>
<proteinExistence type="predicted"/>
<accession>A0ABQ6BYQ3</accession>
<evidence type="ECO:0000256" key="1">
    <source>
        <dbReference type="SAM" id="MobiDB-lite"/>
    </source>
</evidence>
<evidence type="ECO:0000313" key="3">
    <source>
        <dbReference type="EMBL" id="GLS04824.1"/>
    </source>
</evidence>
<dbReference type="RefSeq" id="WP_018746655.1">
    <property type="nucleotide sequence ID" value="NZ_BSOZ01000026.1"/>
</dbReference>
<dbReference type="PROSITE" id="PS00409">
    <property type="entry name" value="PROKAR_NTER_METHYL"/>
    <property type="match status" value="1"/>
</dbReference>
<comment type="caution">
    <text evidence="3">The sequence shown here is derived from an EMBL/GenBank/DDBJ whole genome shotgun (WGS) entry which is preliminary data.</text>
</comment>